<evidence type="ECO:0000313" key="10">
    <source>
        <dbReference type="EMBL" id="THH15110.1"/>
    </source>
</evidence>
<evidence type="ECO:0000256" key="6">
    <source>
        <dbReference type="ARBA" id="ARBA00022989"/>
    </source>
</evidence>
<dbReference type="SMART" id="SM00382">
    <property type="entry name" value="AAA"/>
    <property type="match status" value="1"/>
</dbReference>
<dbReference type="GO" id="GO:0016887">
    <property type="term" value="F:ATP hydrolysis activity"/>
    <property type="evidence" value="ECO:0007669"/>
    <property type="project" value="InterPro"/>
</dbReference>
<accession>A0A4S4LXP2</accession>
<protein>
    <recommendedName>
        <fullName evidence="9">ABC transporter domain-containing protein</fullName>
    </recommendedName>
</protein>
<dbReference type="OrthoDB" id="66620at2759"/>
<dbReference type="Pfam" id="PF00005">
    <property type="entry name" value="ABC_tran"/>
    <property type="match status" value="1"/>
</dbReference>
<name>A0A4S4LXP2_9AGAM</name>
<keyword evidence="11" id="KW-1185">Reference proteome</keyword>
<dbReference type="PANTHER" id="PTHR48041">
    <property type="entry name" value="ABC TRANSPORTER G FAMILY MEMBER 28"/>
    <property type="match status" value="1"/>
</dbReference>
<feature type="domain" description="ABC transporter" evidence="9">
    <location>
        <begin position="226"/>
        <end position="424"/>
    </location>
</feature>
<gene>
    <name evidence="10" type="ORF">EW146_g5317</name>
</gene>
<keyword evidence="3 8" id="KW-0812">Transmembrane</keyword>
<evidence type="ECO:0000256" key="3">
    <source>
        <dbReference type="ARBA" id="ARBA00022692"/>
    </source>
</evidence>
<dbReference type="InterPro" id="IPR027417">
    <property type="entry name" value="P-loop_NTPase"/>
</dbReference>
<evidence type="ECO:0000256" key="5">
    <source>
        <dbReference type="ARBA" id="ARBA00022840"/>
    </source>
</evidence>
<evidence type="ECO:0000259" key="9">
    <source>
        <dbReference type="PROSITE" id="PS50893"/>
    </source>
</evidence>
<feature type="transmembrane region" description="Helical" evidence="8">
    <location>
        <begin position="193"/>
        <end position="215"/>
    </location>
</feature>
<evidence type="ECO:0000313" key="11">
    <source>
        <dbReference type="Proteomes" id="UP000310158"/>
    </source>
</evidence>
<dbReference type="Gene3D" id="3.40.50.300">
    <property type="entry name" value="P-loop containing nucleotide triphosphate hydrolases"/>
    <property type="match status" value="1"/>
</dbReference>
<dbReference type="GO" id="GO:0005524">
    <property type="term" value="F:ATP binding"/>
    <property type="evidence" value="ECO:0007669"/>
    <property type="project" value="UniProtKB-KW"/>
</dbReference>
<keyword evidence="7 8" id="KW-0472">Membrane</keyword>
<keyword evidence="4" id="KW-0547">Nucleotide-binding</keyword>
<organism evidence="10 11">
    <name type="scientific">Bondarzewia mesenterica</name>
    <dbReference type="NCBI Taxonomy" id="1095465"/>
    <lineage>
        <taxon>Eukaryota</taxon>
        <taxon>Fungi</taxon>
        <taxon>Dikarya</taxon>
        <taxon>Basidiomycota</taxon>
        <taxon>Agaricomycotina</taxon>
        <taxon>Agaricomycetes</taxon>
        <taxon>Russulales</taxon>
        <taxon>Bondarzewiaceae</taxon>
        <taxon>Bondarzewia</taxon>
    </lineage>
</organism>
<proteinExistence type="predicted"/>
<keyword evidence="6 8" id="KW-1133">Transmembrane helix</keyword>
<evidence type="ECO:0000256" key="7">
    <source>
        <dbReference type="ARBA" id="ARBA00023136"/>
    </source>
</evidence>
<comment type="caution">
    <text evidence="10">The sequence shown here is derived from an EMBL/GenBank/DDBJ whole genome shotgun (WGS) entry which is preliminary data.</text>
</comment>
<dbReference type="InterPro" id="IPR003593">
    <property type="entry name" value="AAA+_ATPase"/>
</dbReference>
<evidence type="ECO:0000256" key="1">
    <source>
        <dbReference type="ARBA" id="ARBA00004141"/>
    </source>
</evidence>
<dbReference type="GO" id="GO:0042626">
    <property type="term" value="F:ATPase-coupled transmembrane transporter activity"/>
    <property type="evidence" value="ECO:0007669"/>
    <property type="project" value="TreeGrafter"/>
</dbReference>
<keyword evidence="2" id="KW-0813">Transport</keyword>
<evidence type="ECO:0000256" key="4">
    <source>
        <dbReference type="ARBA" id="ARBA00022741"/>
    </source>
</evidence>
<dbReference type="InterPro" id="IPR050352">
    <property type="entry name" value="ABCG_transporters"/>
</dbReference>
<evidence type="ECO:0000256" key="2">
    <source>
        <dbReference type="ARBA" id="ARBA00022448"/>
    </source>
</evidence>
<sequence length="537" mass="58793">MVINGTYAKKKSNVNAKMAGEVSTATVRLIQRDPPEKTAEMYASVCQADDACKNFPLAGGVSSLDTDITANMTFYSGGETVFSNPQFCGVTNRKILDMLSDRPPQVTFSCDASDATCDFQFWTSQVESSIELRVIARPRFSPAIQRSTNVKTLSAAAYPTGLFVAKTAVLNVKEESACIILKSRPVKPDNTRWVALSIAGAGCFIVFTSAVIWYAGHARKSDFSKIRLPDDESSRSMTDHVPASLHFHDVTYKLVMAITGPSGTGKSTFLDILLARKRKRGAVTGTTLVNSREVGNEQFRKVVGDMSLEAKTYRMLETMNELGILDIKDMRIGDSGRQSISGGEQRRVSIACRLVTSPSILFLDEPTSRLDAYNAFNVVESLPRSNLVALFNQFVLLAQGKLVYSGEFPKCQDYFSSIGQPGPPSFNIAGFLIDLTMRANLETRSAQGLPFETASPVDNLNLGDERELLMPTPHHPASIHTIADDETVLQIRPSPDNSSDGFKSSDMPLSLCLIALVDNYDVADGSRGRSWWWQGRA</sequence>
<dbReference type="EMBL" id="SGPL01000229">
    <property type="protein sequence ID" value="THH15110.1"/>
    <property type="molecule type" value="Genomic_DNA"/>
</dbReference>
<dbReference type="AlphaFoldDB" id="A0A4S4LXP2"/>
<dbReference type="SUPFAM" id="SSF52540">
    <property type="entry name" value="P-loop containing nucleoside triphosphate hydrolases"/>
    <property type="match status" value="1"/>
</dbReference>
<reference evidence="10 11" key="1">
    <citation type="submission" date="2019-02" db="EMBL/GenBank/DDBJ databases">
        <title>Genome sequencing of the rare red list fungi Bondarzewia mesenterica.</title>
        <authorList>
            <person name="Buettner E."/>
            <person name="Kellner H."/>
        </authorList>
    </citation>
    <scope>NUCLEOTIDE SEQUENCE [LARGE SCALE GENOMIC DNA]</scope>
    <source>
        <strain evidence="10 11">DSM 108281</strain>
    </source>
</reference>
<evidence type="ECO:0000256" key="8">
    <source>
        <dbReference type="SAM" id="Phobius"/>
    </source>
</evidence>
<dbReference type="PROSITE" id="PS50893">
    <property type="entry name" value="ABC_TRANSPORTER_2"/>
    <property type="match status" value="1"/>
</dbReference>
<comment type="subcellular location">
    <subcellularLocation>
        <location evidence="1">Membrane</location>
        <topology evidence="1">Multi-pass membrane protein</topology>
    </subcellularLocation>
</comment>
<dbReference type="GO" id="GO:0016020">
    <property type="term" value="C:membrane"/>
    <property type="evidence" value="ECO:0007669"/>
    <property type="project" value="UniProtKB-SubCell"/>
</dbReference>
<keyword evidence="5" id="KW-0067">ATP-binding</keyword>
<dbReference type="PANTHER" id="PTHR48041:SF2">
    <property type="entry name" value="ATP-DEPENDENT PERMEASE-RELATED"/>
    <property type="match status" value="1"/>
</dbReference>
<dbReference type="InterPro" id="IPR003439">
    <property type="entry name" value="ABC_transporter-like_ATP-bd"/>
</dbReference>
<dbReference type="Proteomes" id="UP000310158">
    <property type="component" value="Unassembled WGS sequence"/>
</dbReference>